<feature type="compositionally biased region" description="Acidic residues" evidence="1">
    <location>
        <begin position="93"/>
        <end position="116"/>
    </location>
</feature>
<dbReference type="GeneID" id="54992293"/>
<dbReference type="Proteomes" id="UP000246514">
    <property type="component" value="Segment"/>
</dbReference>
<organism evidence="2 3">
    <name type="scientific">Microbacterium phage Squash</name>
    <dbReference type="NCBI Taxonomy" id="2182357"/>
    <lineage>
        <taxon>Viruses</taxon>
        <taxon>Duplodnaviria</taxon>
        <taxon>Heunggongvirae</taxon>
        <taxon>Uroviricota</taxon>
        <taxon>Caudoviricetes</taxon>
        <taxon>Squashvirus</taxon>
        <taxon>Squashvirus squash</taxon>
    </lineage>
</organism>
<protein>
    <submittedName>
        <fullName evidence="2">Major capsid protein</fullName>
    </submittedName>
</protein>
<gene>
    <name evidence="2" type="primary">27</name>
    <name evidence="2" type="ORF">PBI_SQUASH_27</name>
</gene>
<dbReference type="InterPro" id="IPR047790">
    <property type="entry name" value="MCP_Sipho"/>
</dbReference>
<dbReference type="KEGG" id="vg:54992293"/>
<dbReference type="NCBIfam" id="NF033847">
    <property type="entry name" value="MCP_Sipho"/>
    <property type="match status" value="1"/>
</dbReference>
<proteinExistence type="predicted"/>
<accession>A0A2U8UMI7</accession>
<reference evidence="2 3" key="1">
    <citation type="submission" date="2018-04" db="EMBL/GenBank/DDBJ databases">
        <authorList>
            <person name="Fournier C.T."/>
            <person name="Kim C.J."/>
            <person name="Romero I.G."/>
            <person name="Sanchez M."/>
            <person name="Do N."/>
            <person name="Wu S."/>
            <person name="Mosier S.A."/>
            <person name="Wang J."/>
            <person name="Lund A."/>
            <person name="Moberg-Parker J."/>
            <person name="Stanton A.-C.J."/>
            <person name="Garlena R.A."/>
            <person name="Russell D.A."/>
            <person name="Pope W.H."/>
            <person name="Jacobs-Sera D."/>
            <person name="Hatfull G.F."/>
        </authorList>
    </citation>
    <scope>NUCLEOTIDE SEQUENCE [LARGE SCALE GENOMIC DNA]</scope>
</reference>
<evidence type="ECO:0000256" key="1">
    <source>
        <dbReference type="SAM" id="MobiDB-lite"/>
    </source>
</evidence>
<dbReference type="EMBL" id="MH153813">
    <property type="protein sequence ID" value="AWN04646.1"/>
    <property type="molecule type" value="Genomic_DNA"/>
</dbReference>
<sequence length="610" mass="65131">MFTMPETLDGLSLPEITELRAAAVAAANELNALADDVITAEQTTELIALIDNVGTLSDRVTELEGSEATAAQLAAARAKLADLGKDDAGTEGADADADAADADAEGADADADAEGADAEKRELIVASAAGGAAPAGRTFTQRVADKNIVPGRNEAERDVARILEQAKGKALSITAAANIGGFSSGESLDFDQLAEAFAKRGKTFASRIESGQRRMSGRKMLSRQSRTRSGLTDNADRYSVARLQKPGNAFNLTKGMSMQGAWDVIMKAASEGRLKGSSLTAAGGWCAPSEIIFGFLELETAEGLMTMPEIGAPRGGIQFTKGPQLGDLLIDTDLGWVMTEAQAEAGSFTKPVFDIECPDWDEVRMDAVGWALRAGLLTNTTYPELLRRYLALALIVHARRMNKLTIDRTRALITQTMTLASVGAVPSATADFLDAIELGAMRIREQYSMGLRATVEGKFPLWARMIVRSDLSRRTGVDMLSVSDRQIDGWFSERQISPEFVRDYQPINAGAVTVEGGTAGWTTMPTKVEFMLYPAGSYVRLAEDVIDLDTVYDQDNLTKNQFLAAFFEEGFNIVNTGAEGVKVTVALPNRFGVTGAAIIGDLANDALVTP</sequence>
<evidence type="ECO:0000313" key="2">
    <source>
        <dbReference type="EMBL" id="AWN04646.1"/>
    </source>
</evidence>
<name>A0A2U8UMI7_9CAUD</name>
<keyword evidence="3" id="KW-1185">Reference proteome</keyword>
<evidence type="ECO:0000313" key="3">
    <source>
        <dbReference type="Proteomes" id="UP000246514"/>
    </source>
</evidence>
<feature type="region of interest" description="Disordered" evidence="1">
    <location>
        <begin position="87"/>
        <end position="116"/>
    </location>
</feature>
<dbReference type="RefSeq" id="YP_009801766.1">
    <property type="nucleotide sequence ID" value="NC_047975.1"/>
</dbReference>